<dbReference type="PANTHER" id="PTHR14453">
    <property type="entry name" value="PARP/ZINC FINGER CCCH TYPE DOMAIN CONTAINING PROTEIN"/>
    <property type="match status" value="1"/>
</dbReference>
<feature type="domain" description="Macro" evidence="7">
    <location>
        <begin position="2034"/>
        <end position="2166"/>
    </location>
</feature>
<keyword evidence="5" id="KW-0539">Nucleus</keyword>
<feature type="compositionally biased region" description="Basic and acidic residues" evidence="6">
    <location>
        <begin position="132"/>
        <end position="164"/>
    </location>
</feature>
<dbReference type="InterPro" id="IPR052056">
    <property type="entry name" value="Mono-ARTD/PARP"/>
</dbReference>
<evidence type="ECO:0000256" key="6">
    <source>
        <dbReference type="SAM" id="MobiDB-lite"/>
    </source>
</evidence>
<feature type="compositionally biased region" description="Basic and acidic residues" evidence="6">
    <location>
        <begin position="426"/>
        <end position="436"/>
    </location>
</feature>
<name>A0ABQ9FL52_TEGGR</name>
<feature type="compositionally biased region" description="Low complexity" evidence="6">
    <location>
        <begin position="382"/>
        <end position="392"/>
    </location>
</feature>
<proteinExistence type="predicted"/>
<evidence type="ECO:0000259" key="7">
    <source>
        <dbReference type="PROSITE" id="PS51154"/>
    </source>
</evidence>
<comment type="subcellular location">
    <subcellularLocation>
        <location evidence="1">Nucleus</location>
    </subcellularLocation>
</comment>
<dbReference type="InterPro" id="IPR002589">
    <property type="entry name" value="Macro_dom"/>
</dbReference>
<reference evidence="8 9" key="1">
    <citation type="submission" date="2022-12" db="EMBL/GenBank/DDBJ databases">
        <title>Chromosome-level genome of Tegillarca granosa.</title>
        <authorList>
            <person name="Kim J."/>
        </authorList>
    </citation>
    <scope>NUCLEOTIDE SEQUENCE [LARGE SCALE GENOMIC DNA]</scope>
    <source>
        <strain evidence="8">Teg-2019</strain>
        <tissue evidence="8">Adductor muscle</tissue>
    </source>
</reference>
<accession>A0ABQ9FL52</accession>
<feature type="compositionally biased region" description="Low complexity" evidence="6">
    <location>
        <begin position="402"/>
        <end position="411"/>
    </location>
</feature>
<feature type="compositionally biased region" description="Polar residues" evidence="6">
    <location>
        <begin position="267"/>
        <end position="276"/>
    </location>
</feature>
<dbReference type="InterPro" id="IPR043472">
    <property type="entry name" value="Macro_dom-like"/>
</dbReference>
<keyword evidence="4" id="KW-0520">NAD</keyword>
<dbReference type="EMBL" id="JARBDR010000246">
    <property type="protein sequence ID" value="KAJ8316886.1"/>
    <property type="molecule type" value="Genomic_DNA"/>
</dbReference>
<evidence type="ECO:0000313" key="8">
    <source>
        <dbReference type="EMBL" id="KAJ8316886.1"/>
    </source>
</evidence>
<feature type="region of interest" description="Disordered" evidence="6">
    <location>
        <begin position="76"/>
        <end position="496"/>
    </location>
</feature>
<feature type="compositionally biased region" description="Polar residues" evidence="6">
    <location>
        <begin position="248"/>
        <end position="257"/>
    </location>
</feature>
<keyword evidence="3" id="KW-0808">Transferase</keyword>
<dbReference type="Pfam" id="PF01661">
    <property type="entry name" value="Macro"/>
    <property type="match status" value="2"/>
</dbReference>
<feature type="domain" description="Macro" evidence="7">
    <location>
        <begin position="1187"/>
        <end position="1375"/>
    </location>
</feature>
<comment type="caution">
    <text evidence="8">The sequence shown here is derived from an EMBL/GenBank/DDBJ whole genome shotgun (WGS) entry which is preliminary data.</text>
</comment>
<dbReference type="Gene3D" id="3.40.220.10">
    <property type="entry name" value="Leucine Aminopeptidase, subunit E, domain 1"/>
    <property type="match status" value="3"/>
</dbReference>
<dbReference type="PROSITE" id="PS51154">
    <property type="entry name" value="MACRO"/>
    <property type="match status" value="2"/>
</dbReference>
<feature type="compositionally biased region" description="Polar residues" evidence="6">
    <location>
        <begin position="111"/>
        <end position="128"/>
    </location>
</feature>
<feature type="compositionally biased region" description="Low complexity" evidence="6">
    <location>
        <begin position="324"/>
        <end position="333"/>
    </location>
</feature>
<keyword evidence="2" id="KW-0328">Glycosyltransferase</keyword>
<evidence type="ECO:0000256" key="1">
    <source>
        <dbReference type="ARBA" id="ARBA00004123"/>
    </source>
</evidence>
<organism evidence="8 9">
    <name type="scientific">Tegillarca granosa</name>
    <name type="common">Malaysian cockle</name>
    <name type="synonym">Anadara granosa</name>
    <dbReference type="NCBI Taxonomy" id="220873"/>
    <lineage>
        <taxon>Eukaryota</taxon>
        <taxon>Metazoa</taxon>
        <taxon>Spiralia</taxon>
        <taxon>Lophotrochozoa</taxon>
        <taxon>Mollusca</taxon>
        <taxon>Bivalvia</taxon>
        <taxon>Autobranchia</taxon>
        <taxon>Pteriomorphia</taxon>
        <taxon>Arcoida</taxon>
        <taxon>Arcoidea</taxon>
        <taxon>Arcidae</taxon>
        <taxon>Tegillarca</taxon>
    </lineage>
</organism>
<sequence length="2166" mass="246307">MKTGSEGKDNKAVELVEFKTGSEGKDNKAVELVELKTGSEGKDNKAVELVELKTGSEGTDNKAVELVEFFKNLSIKDQPRSNNDSESYKSLHGAIKSTYPKVIKQQKIENENMNNQTSYQTTSGSPCSTEKPMTKFEKENNKSPKSDKASEKSFEESHKTDSFRMIESSPRSIRKIINSAPEEQSKAFTDKQQQQQQESMQPHHPADNLAGKQQQQQSLQHHPPESNLADKQQQQQSMQPHHPADNMTGKQQQQSMQPHHPADNLTGKRQQQQSMQPHHPADMAGKQQQQSMQPHHPADNLAGKRQQQQSMQPHHPADNLADKQQQQQSLQSQPPADNFADKQQQQRFLQCQPPADTLADKQQQQQQSLQHHPPADNFADEQQQQQRSLQCQPPADNFADKQQQQQCVQSQPLTGNGAHGYYTRSKSQEEKMDTHLKGNGTHGYYTRSRSQEEGKMDTYTKGNGAHGYYTKSKSQEEKMDKHFKGKESSFNTTSQQKDIENQQTFYKVHLFFENNDSLLEIPCSQKQYYQWTFIVVAVNAEFFDSLKKYPGCKIFKQEHSNKCLTLVCENDVKPDDLKQMIHYLFVEYSKTINAVYQADIPDPKRVCELAEKKIENCKKGIVKIFCGEMTGLWIVGYNQHVYAVTKEIHDLIEKISTKCFDAAEKIDDFGSRYTPKVNEDMSQPQSDKPPNDRCMDIIDEFKFEVIKRFEIITNLRKKYPGMKITVTDTKVVFEGSPEVNSAYSDYMKEMESIKKSETDVSLSIRCMDLLHSKEVLSFIQQEVAVTHWLKIISNNHFVMYGRTKKDAKSAVKCLSDLILEKEIKIDPFYWKSEDMVTERHKFERLYGEKLKLYADSDDEKRNYIVATKDIMSSVLAGLKEKKKQLTKTCVKHVDSTDHSCFQFLNETQKLLDVASRYSVQVSPISRKEKCGWKVEGPDLNVRFCTDEVELLKKSIKKRSEKFESEKVGNFFESNLGSDFLRTVEQKNNCWIETENESYQEAVYGAVANKRDCTEFGLWKYQKSNKMIRLVCGVGEACGTEMLVDVVPGSNKRTDIKYTTELSKIVKVKLSVPVWIDGSHKERDTFCTMLNELFIGMIERGCKTVAFPFEISDEIKWNNIQFIKLVTFELNQFKLQNESVLYCTFFHPDPDRCKIAENAIDQILKTVIKDGSVEKSRSNEFYSHASTKLDMAAAGEYKYPIQIVLGELAVQQADVIVNTTSNSLALNTGHVSASIFKMGGQAIQDECNQYIKKGFSIDYGNFVETNGCGQLKCKKVYHCVLSQYIQSGVKNLQKIMRGCLEEADKSKMRSICFPAFGTGNLGFPKHISAEYMFKSTEDFFDAKGIANTSVRDVRFVIYNKDQSTIEAFRKEEQKRRNSSSVLMPVEIATDKVQFSFAKNLTLCVSQGEISNSKTDALIVFWSLNEVFNNIVPREYLQKIGESFEKEWSKKSKNLASQKCIETSAGNLGFKKIIHQLLDESKMSSGILTALKKVESSHFRSVSVALLRADPLARLAEKYAKAFNGAVKDFVSQMSKTCQLEFLQIVISDDKIYNKFKNELKALRQQKGTEVKYPSSTKANDKAVYYKKKTIVHVTVTSDTKENIDNAVKSIEKKVSSIEDISKEGQKLYPGKAVPFKKTTVTNTSFDQEDTKHTDNGSSSNEKTPFLPSQDLKQRVQLIKTKVERCRLLVHMKTNSTIQKDPSIFKLELSQMIKLQKAVSIVYPFADYRSCLLKFISPEDADHCLTSWKNSDCPYEIKPFPPQVIVNIQAEISSHILHRIEQNGCLDKLNMIEKESGAELKILESCYVLEGSLIDIGIATEIIASWINDETDRSDVEQLNVTSGQQKQDCFSSVEERNPGMLVKKPDTEKIECTLDHFKILKELKLIKDFSALKTERSTLNDKLVSIEGPVDHIRALKCTLDDISKWPKEEILLSTFPETDMSKINQVCQDISQNLPDLCIRQQENKIVVAGKYYEKVQNAKLKINLAIGRVKTTGRGERVISNPDYNSSKDLSQQSELLPEKSTFIQASTSSTPINANIFETKEGISVYIYTGDILVSNVDCIVNNKFNHKGEIAADITKQAGEEVVQQYDRYIKQNSPFQRAKICKTTAGNLKYKYILHVVGPHWGDNISASKCRENLLQAVSDCLLTAEELKMSSIAIPVHCQCI</sequence>
<dbReference type="PANTHER" id="PTHR14453:SF67">
    <property type="entry name" value="POLY [ADP-RIBOSE] POLYMERASE"/>
    <property type="match status" value="1"/>
</dbReference>
<feature type="compositionally biased region" description="Basic and acidic residues" evidence="6">
    <location>
        <begin position="449"/>
        <end position="458"/>
    </location>
</feature>
<evidence type="ECO:0000256" key="4">
    <source>
        <dbReference type="ARBA" id="ARBA00023027"/>
    </source>
</evidence>
<evidence type="ECO:0000256" key="2">
    <source>
        <dbReference type="ARBA" id="ARBA00022676"/>
    </source>
</evidence>
<feature type="compositionally biased region" description="Low complexity" evidence="6">
    <location>
        <begin position="343"/>
        <end position="352"/>
    </location>
</feature>
<feature type="region of interest" description="Disordered" evidence="6">
    <location>
        <begin position="1642"/>
        <end position="1665"/>
    </location>
</feature>
<feature type="compositionally biased region" description="Basic and acidic residues" evidence="6">
    <location>
        <begin position="473"/>
        <end position="487"/>
    </location>
</feature>
<dbReference type="Proteomes" id="UP001217089">
    <property type="component" value="Unassembled WGS sequence"/>
</dbReference>
<evidence type="ECO:0000313" key="9">
    <source>
        <dbReference type="Proteomes" id="UP001217089"/>
    </source>
</evidence>
<evidence type="ECO:0000256" key="3">
    <source>
        <dbReference type="ARBA" id="ARBA00022679"/>
    </source>
</evidence>
<protein>
    <recommendedName>
        <fullName evidence="7">Macro domain-containing protein</fullName>
    </recommendedName>
</protein>
<dbReference type="SMART" id="SM00506">
    <property type="entry name" value="A1pp"/>
    <property type="match status" value="2"/>
</dbReference>
<dbReference type="SUPFAM" id="SSF52949">
    <property type="entry name" value="Macro domain-like"/>
    <property type="match status" value="3"/>
</dbReference>
<gene>
    <name evidence="8" type="ORF">KUTeg_004790</name>
</gene>
<keyword evidence="9" id="KW-1185">Reference proteome</keyword>
<evidence type="ECO:0000256" key="5">
    <source>
        <dbReference type="ARBA" id="ARBA00023242"/>
    </source>
</evidence>